<evidence type="ECO:0000256" key="1">
    <source>
        <dbReference type="SAM" id="MobiDB-lite"/>
    </source>
</evidence>
<comment type="caution">
    <text evidence="2">The sequence shown here is derived from an EMBL/GenBank/DDBJ whole genome shotgun (WGS) entry which is preliminary data.</text>
</comment>
<name>A0A812QDY1_9DINO</name>
<protein>
    <submittedName>
        <fullName evidence="2">Mak16-a protein</fullName>
    </submittedName>
</protein>
<evidence type="ECO:0000313" key="2">
    <source>
        <dbReference type="EMBL" id="CAE7389480.1"/>
    </source>
</evidence>
<accession>A0A812QDY1</accession>
<organism evidence="2 3">
    <name type="scientific">Symbiodinium natans</name>
    <dbReference type="NCBI Taxonomy" id="878477"/>
    <lineage>
        <taxon>Eukaryota</taxon>
        <taxon>Sar</taxon>
        <taxon>Alveolata</taxon>
        <taxon>Dinophyceae</taxon>
        <taxon>Suessiales</taxon>
        <taxon>Symbiodiniaceae</taxon>
        <taxon>Symbiodinium</taxon>
    </lineage>
</organism>
<sequence length="481" mass="54498">MNHLCAKLGVDELPEETQVRTYVANLRKSNPGKYRQASKHAWMPADFEALCASPLWQKLEELVDDSRLTILSESYDADFYFIFTVPRLVTAVLEKLVNKKQIKLSTDGTHSLVRDGFRLICFGVQIKSRRCPSTTSFKEVLFALVASESRVTYTAVFNAAQRCWRKLAQVRMQRLCTSQRKFGIGRILRSSCHNVHNILWSRRRSSSPANWPATCMWAWSKLESPSSARSAPGTRIFRTLWQRTGRSPWTTLGQTQKKSTPGGRASSRWWKSTRCGRLAGVRMLGQCVDDRRRSQSVSIDLRDPDSPAWPCSDEAPKDTVKLVQDVVHLTRFSTPGMFDLVWQSLLDYLQTSGEGDVATALERHYVERDEEGVLSACWCGCYSRCAPGYASGSQSQENWHKTRLKSCVSLRMTVPDFFESLHGLLLTRAATFRNSSERWLDVPSAWDTSLLAGDLLRGDGRTTAEEYMQSGCVLEHEARGR</sequence>
<dbReference type="Proteomes" id="UP000604046">
    <property type="component" value="Unassembled WGS sequence"/>
</dbReference>
<feature type="compositionally biased region" description="Polar residues" evidence="1">
    <location>
        <begin position="248"/>
        <end position="259"/>
    </location>
</feature>
<dbReference type="AlphaFoldDB" id="A0A812QDY1"/>
<reference evidence="2" key="1">
    <citation type="submission" date="2021-02" db="EMBL/GenBank/DDBJ databases">
        <authorList>
            <person name="Dougan E. K."/>
            <person name="Rhodes N."/>
            <person name="Thang M."/>
            <person name="Chan C."/>
        </authorList>
    </citation>
    <scope>NUCLEOTIDE SEQUENCE</scope>
</reference>
<feature type="region of interest" description="Disordered" evidence="1">
    <location>
        <begin position="248"/>
        <end position="268"/>
    </location>
</feature>
<proteinExistence type="predicted"/>
<gene>
    <name evidence="2" type="primary">mak16-a</name>
    <name evidence="2" type="ORF">SNAT2548_LOCUS21233</name>
</gene>
<evidence type="ECO:0000313" key="3">
    <source>
        <dbReference type="Proteomes" id="UP000604046"/>
    </source>
</evidence>
<keyword evidence="3" id="KW-1185">Reference proteome</keyword>
<dbReference type="EMBL" id="CAJNDS010002241">
    <property type="protein sequence ID" value="CAE7389480.1"/>
    <property type="molecule type" value="Genomic_DNA"/>
</dbReference>